<dbReference type="SUPFAM" id="SSF51735">
    <property type="entry name" value="NAD(P)-binding Rossmann-fold domains"/>
    <property type="match status" value="1"/>
</dbReference>
<dbReference type="Gene3D" id="3.40.50.720">
    <property type="entry name" value="NAD(P)-binding Rossmann-like Domain"/>
    <property type="match status" value="1"/>
</dbReference>
<dbReference type="HOGENOM" id="CLU_2196620_0_0_1"/>
<accession>A0A0D2EGF5</accession>
<evidence type="ECO:0000313" key="3">
    <source>
        <dbReference type="Proteomes" id="UP000054266"/>
    </source>
</evidence>
<dbReference type="EMBL" id="KN846956">
    <property type="protein sequence ID" value="KIW73437.1"/>
    <property type="molecule type" value="Genomic_DNA"/>
</dbReference>
<dbReference type="AlphaFoldDB" id="A0A0D2EGF5"/>
<protein>
    <recommendedName>
        <fullName evidence="4">Ketoreductase (KR) domain-containing protein</fullName>
    </recommendedName>
</protein>
<keyword evidence="1" id="KW-0521">NADP</keyword>
<dbReference type="Proteomes" id="UP000054266">
    <property type="component" value="Unassembled WGS sequence"/>
</dbReference>
<evidence type="ECO:0008006" key="4">
    <source>
        <dbReference type="Google" id="ProtNLM"/>
    </source>
</evidence>
<dbReference type="STRING" id="5601.A0A0D2EGF5"/>
<dbReference type="InterPro" id="IPR036291">
    <property type="entry name" value="NAD(P)-bd_dom_sf"/>
</dbReference>
<organism evidence="2 3">
    <name type="scientific">Phialophora macrospora</name>
    <dbReference type="NCBI Taxonomy" id="1851006"/>
    <lineage>
        <taxon>Eukaryota</taxon>
        <taxon>Fungi</taxon>
        <taxon>Dikarya</taxon>
        <taxon>Ascomycota</taxon>
        <taxon>Pezizomycotina</taxon>
        <taxon>Eurotiomycetes</taxon>
        <taxon>Chaetothyriomycetidae</taxon>
        <taxon>Chaetothyriales</taxon>
        <taxon>Herpotrichiellaceae</taxon>
        <taxon>Phialophora</taxon>
    </lineage>
</organism>
<proteinExistence type="predicted"/>
<name>A0A0D2EGF5_9EURO</name>
<gene>
    <name evidence="2" type="ORF">PV04_01558</name>
</gene>
<evidence type="ECO:0000313" key="2">
    <source>
        <dbReference type="EMBL" id="KIW73437.1"/>
    </source>
</evidence>
<evidence type="ECO:0000256" key="1">
    <source>
        <dbReference type="ARBA" id="ARBA00022857"/>
    </source>
</evidence>
<dbReference type="Pfam" id="PF23441">
    <property type="entry name" value="SDR"/>
    <property type="match status" value="1"/>
</dbReference>
<sequence>MSGGSWSAKYSSKLLEKRVLILGGTSGIGFCVAQAVREFGATVIVSGSNQSKLENAVKRLEKSCLNSAKGTIRLYAQDLSEVTTLESDLESILRLATEDGSKKLDHIV</sequence>
<keyword evidence="3" id="KW-1185">Reference proteome</keyword>
<reference evidence="2 3" key="1">
    <citation type="submission" date="2015-01" db="EMBL/GenBank/DDBJ databases">
        <title>The Genome Sequence of Capronia semiimmersa CBS27337.</title>
        <authorList>
            <consortium name="The Broad Institute Genomics Platform"/>
            <person name="Cuomo C."/>
            <person name="de Hoog S."/>
            <person name="Gorbushina A."/>
            <person name="Stielow B."/>
            <person name="Teixiera M."/>
            <person name="Abouelleil A."/>
            <person name="Chapman S.B."/>
            <person name="Priest M."/>
            <person name="Young S.K."/>
            <person name="Wortman J."/>
            <person name="Nusbaum C."/>
            <person name="Birren B."/>
        </authorList>
    </citation>
    <scope>NUCLEOTIDE SEQUENCE [LARGE SCALE GENOMIC DNA]</scope>
    <source>
        <strain evidence="2 3">CBS 27337</strain>
    </source>
</reference>
<dbReference type="InterPro" id="IPR057571">
    <property type="entry name" value="SDR_PhqE-like"/>
</dbReference>